<evidence type="ECO:0000256" key="5">
    <source>
        <dbReference type="ARBA" id="ARBA00023277"/>
    </source>
</evidence>
<dbReference type="PROSITE" id="PS50076">
    <property type="entry name" value="DNAJ_2"/>
    <property type="match status" value="1"/>
</dbReference>
<feature type="region of interest" description="Disordered" evidence="9">
    <location>
        <begin position="1977"/>
        <end position="2013"/>
    </location>
</feature>
<feature type="region of interest" description="Disordered" evidence="9">
    <location>
        <begin position="1039"/>
        <end position="1366"/>
    </location>
</feature>
<dbReference type="PANTHER" id="PTHR31983:SF0">
    <property type="entry name" value="GLUCAN ENDO-1,3-BETA-D-GLUCOSIDASE 2"/>
    <property type="match status" value="1"/>
</dbReference>
<dbReference type="EC" id="3.2.1.39" evidence="3"/>
<reference evidence="11" key="1">
    <citation type="journal article" date="2020" name="Fungal Divers.">
        <title>Resolving the Mortierellaceae phylogeny through synthesis of multi-gene phylogenetics and phylogenomics.</title>
        <authorList>
            <person name="Vandepol N."/>
            <person name="Liber J."/>
            <person name="Desiro A."/>
            <person name="Na H."/>
            <person name="Kennedy M."/>
            <person name="Barry K."/>
            <person name="Grigoriev I.V."/>
            <person name="Miller A.N."/>
            <person name="O'Donnell K."/>
            <person name="Stajich J.E."/>
            <person name="Bonito G."/>
        </authorList>
    </citation>
    <scope>NUCLEOTIDE SEQUENCE</scope>
    <source>
        <strain evidence="11">NRRL 6426</strain>
    </source>
</reference>
<feature type="compositionally biased region" description="Gly residues" evidence="9">
    <location>
        <begin position="1983"/>
        <end position="1994"/>
    </location>
</feature>
<dbReference type="Gene3D" id="1.25.40.10">
    <property type="entry name" value="Tetratricopeptide repeat domain"/>
    <property type="match status" value="1"/>
</dbReference>
<feature type="compositionally biased region" description="Low complexity" evidence="9">
    <location>
        <begin position="1915"/>
        <end position="1926"/>
    </location>
</feature>
<dbReference type="Pfam" id="PF00226">
    <property type="entry name" value="DnaJ"/>
    <property type="match status" value="1"/>
</dbReference>
<dbReference type="SUPFAM" id="SSF88723">
    <property type="entry name" value="PIN domain-like"/>
    <property type="match status" value="1"/>
</dbReference>
<evidence type="ECO:0000313" key="12">
    <source>
        <dbReference type="Proteomes" id="UP000748756"/>
    </source>
</evidence>
<dbReference type="SMART" id="SM00271">
    <property type="entry name" value="DnaJ"/>
    <property type="match status" value="1"/>
</dbReference>
<dbReference type="CDD" id="cd09880">
    <property type="entry name" value="PIN_Smg5-6-like"/>
    <property type="match status" value="1"/>
</dbReference>
<feature type="compositionally biased region" description="Basic and acidic residues" evidence="9">
    <location>
        <begin position="1331"/>
        <end position="1366"/>
    </location>
</feature>
<feature type="compositionally biased region" description="Polar residues" evidence="9">
    <location>
        <begin position="1286"/>
        <end position="1295"/>
    </location>
</feature>
<evidence type="ECO:0000256" key="2">
    <source>
        <dbReference type="ARBA" id="ARBA00010730"/>
    </source>
</evidence>
<dbReference type="InterPro" id="IPR011990">
    <property type="entry name" value="TPR-like_helical_dom_sf"/>
</dbReference>
<dbReference type="Pfam" id="PF10373">
    <property type="entry name" value="EST1_DNA_bind"/>
    <property type="match status" value="1"/>
</dbReference>
<dbReference type="Gene3D" id="1.10.287.110">
    <property type="entry name" value="DnaJ domain"/>
    <property type="match status" value="1"/>
</dbReference>
<dbReference type="GO" id="GO:0071555">
    <property type="term" value="P:cell wall organization"/>
    <property type="evidence" value="ECO:0007669"/>
    <property type="project" value="UniProtKB-KW"/>
</dbReference>
<keyword evidence="4" id="KW-0378">Hydrolase</keyword>
<dbReference type="Gene3D" id="3.40.50.1010">
    <property type="entry name" value="5'-nuclease"/>
    <property type="match status" value="1"/>
</dbReference>
<dbReference type="CDD" id="cd06257">
    <property type="entry name" value="DnaJ"/>
    <property type="match status" value="1"/>
</dbReference>
<accession>A0A9P5VD27</accession>
<keyword evidence="12" id="KW-1185">Reference proteome</keyword>
<feature type="region of interest" description="Disordered" evidence="9">
    <location>
        <begin position="1898"/>
        <end position="1931"/>
    </location>
</feature>
<keyword evidence="8" id="KW-0624">Polysaccharide degradation</keyword>
<feature type="compositionally biased region" description="Low complexity" evidence="9">
    <location>
        <begin position="1191"/>
        <end position="1207"/>
    </location>
</feature>
<dbReference type="InterPro" id="IPR005200">
    <property type="entry name" value="Endo-beta-glucanase"/>
</dbReference>
<evidence type="ECO:0000256" key="6">
    <source>
        <dbReference type="ARBA" id="ARBA00023295"/>
    </source>
</evidence>
<dbReference type="InterPro" id="IPR040720">
    <property type="entry name" value="GH81_C"/>
</dbReference>
<comment type="similarity">
    <text evidence="2">Belongs to the glycosyl hydrolase 81 family.</text>
</comment>
<evidence type="ECO:0000259" key="10">
    <source>
        <dbReference type="PROSITE" id="PS50076"/>
    </source>
</evidence>
<evidence type="ECO:0000256" key="1">
    <source>
        <dbReference type="ARBA" id="ARBA00000382"/>
    </source>
</evidence>
<dbReference type="EMBL" id="JAAAUQ010000205">
    <property type="protein sequence ID" value="KAF9152989.1"/>
    <property type="molecule type" value="Genomic_DNA"/>
</dbReference>
<dbReference type="InterPro" id="IPR018834">
    <property type="entry name" value="DNA/RNA-bd_Est1-type"/>
</dbReference>
<dbReference type="InterPro" id="IPR029060">
    <property type="entry name" value="PIN-like_dom_sf"/>
</dbReference>
<dbReference type="Proteomes" id="UP000748756">
    <property type="component" value="Unassembled WGS sequence"/>
</dbReference>
<keyword evidence="5" id="KW-0119">Carbohydrate metabolism</keyword>
<evidence type="ECO:0000256" key="7">
    <source>
        <dbReference type="ARBA" id="ARBA00023316"/>
    </source>
</evidence>
<feature type="compositionally biased region" description="Low complexity" evidence="9">
    <location>
        <begin position="2123"/>
        <end position="2134"/>
    </location>
</feature>
<dbReference type="Pfam" id="PF03639">
    <property type="entry name" value="Glyco_hydro_81"/>
    <property type="match status" value="1"/>
</dbReference>
<dbReference type="InterPro" id="IPR036869">
    <property type="entry name" value="J_dom_sf"/>
</dbReference>
<dbReference type="GO" id="GO:0052861">
    <property type="term" value="F:endo-1,3(4)-beta-glucanase activity"/>
    <property type="evidence" value="ECO:0007669"/>
    <property type="project" value="InterPro"/>
</dbReference>
<dbReference type="SUPFAM" id="SSF48452">
    <property type="entry name" value="TPR-like"/>
    <property type="match status" value="1"/>
</dbReference>
<comment type="catalytic activity">
    <reaction evidence="1">
        <text>Hydrolysis of (1-&gt;3)-beta-D-glucosidic linkages in (1-&gt;3)-beta-D-glucans.</text>
        <dbReference type="EC" id="3.2.1.39"/>
    </reaction>
</comment>
<feature type="compositionally biased region" description="Polar residues" evidence="9">
    <location>
        <begin position="1099"/>
        <end position="1113"/>
    </location>
</feature>
<evidence type="ECO:0000256" key="3">
    <source>
        <dbReference type="ARBA" id="ARBA00012780"/>
    </source>
</evidence>
<evidence type="ECO:0000313" key="11">
    <source>
        <dbReference type="EMBL" id="KAF9152989.1"/>
    </source>
</evidence>
<organism evidence="11 12">
    <name type="scientific">Linnemannia schmuckeri</name>
    <dbReference type="NCBI Taxonomy" id="64567"/>
    <lineage>
        <taxon>Eukaryota</taxon>
        <taxon>Fungi</taxon>
        <taxon>Fungi incertae sedis</taxon>
        <taxon>Mucoromycota</taxon>
        <taxon>Mortierellomycotina</taxon>
        <taxon>Mortierellomycetes</taxon>
        <taxon>Mortierellales</taxon>
        <taxon>Mortierellaceae</taxon>
        <taxon>Linnemannia</taxon>
    </lineage>
</organism>
<dbReference type="GO" id="GO:0004540">
    <property type="term" value="F:RNA nuclease activity"/>
    <property type="evidence" value="ECO:0007669"/>
    <property type="project" value="UniProtKB-ARBA"/>
</dbReference>
<dbReference type="PROSITE" id="PS52008">
    <property type="entry name" value="GH81"/>
    <property type="match status" value="1"/>
</dbReference>
<feature type="compositionally biased region" description="Low complexity" evidence="9">
    <location>
        <begin position="1239"/>
        <end position="1260"/>
    </location>
</feature>
<dbReference type="InterPro" id="IPR002716">
    <property type="entry name" value="PIN_dom"/>
</dbReference>
<feature type="compositionally biased region" description="Low complexity" evidence="9">
    <location>
        <begin position="1296"/>
        <end position="1325"/>
    </location>
</feature>
<dbReference type="GO" id="GO:0009986">
    <property type="term" value="C:cell surface"/>
    <property type="evidence" value="ECO:0007669"/>
    <property type="project" value="TreeGrafter"/>
</dbReference>
<dbReference type="Gene3D" id="1.20.5.420">
    <property type="entry name" value="Immunoglobulin FC, subunit C"/>
    <property type="match status" value="1"/>
</dbReference>
<dbReference type="Pfam" id="PF13638">
    <property type="entry name" value="PIN_4"/>
    <property type="match status" value="1"/>
</dbReference>
<dbReference type="GO" id="GO:0000272">
    <property type="term" value="P:polysaccharide catabolic process"/>
    <property type="evidence" value="ECO:0007669"/>
    <property type="project" value="UniProtKB-KW"/>
</dbReference>
<feature type="compositionally biased region" description="Low complexity" evidence="9">
    <location>
        <begin position="1269"/>
        <end position="1285"/>
    </location>
</feature>
<dbReference type="SUPFAM" id="SSF46565">
    <property type="entry name" value="Chaperone J-domain"/>
    <property type="match status" value="1"/>
</dbReference>
<evidence type="ECO:0000256" key="4">
    <source>
        <dbReference type="ARBA" id="ARBA00022801"/>
    </source>
</evidence>
<evidence type="ECO:0000256" key="8">
    <source>
        <dbReference type="ARBA" id="ARBA00023326"/>
    </source>
</evidence>
<proteinExistence type="inferred from homology"/>
<feature type="region of interest" description="Disordered" evidence="9">
    <location>
        <begin position="192"/>
        <end position="232"/>
    </location>
</feature>
<feature type="compositionally biased region" description="Basic and acidic residues" evidence="9">
    <location>
        <begin position="1173"/>
        <end position="1190"/>
    </location>
</feature>
<keyword evidence="6" id="KW-0326">Glycosidase</keyword>
<protein>
    <recommendedName>
        <fullName evidence="3">glucan endo-1,3-beta-D-glucosidase</fullName>
        <ecNumber evidence="3">3.2.1.39</ecNumber>
    </recommendedName>
</protein>
<dbReference type="GO" id="GO:0042973">
    <property type="term" value="F:glucan endo-1,3-beta-D-glucosidase activity"/>
    <property type="evidence" value="ECO:0007669"/>
    <property type="project" value="UniProtKB-EC"/>
</dbReference>
<dbReference type="Gene3D" id="2.70.98.30">
    <property type="entry name" value="Golgi alpha-mannosidase II, domain 4"/>
    <property type="match status" value="1"/>
</dbReference>
<sequence length="2257" mass="252530">MADIDIDRFLEVEASAIQKDAEVERIIACFKLDPYDILELDVGCVEKDIKMAYRKKSLMIHPDKVKHPKARDAFDMLKKAETDLMDLGKRTFLNSIIDEAKFEVKKAQPLQMAPTDPFFSSPVYKGLVKQKTKDLLIEVELRKRKLMKKEMEAEGEVARKADEVISERKRKQEAQKVWEDQRDDRVQGWRNFQAGKTSGGKMKRKKPSTFRPPKAVAEDSLPYTTPLPGTHTKRQSAIMGVDFSTRSLDPSDPFSSLFGRDQPIAHINQSPVVSTPILHLDTIFNDLDSDDQSSGNSTDETAVAEQYETDWDQPDSVLKPISTEPPLPLFKVREHPVKPMRVRVGDRSNPQPTNKFYGNLMLGDSHAPIWTHPYGLRWDRIGKTQHGLSISHIDDSSKAFGPPENFDISGSGQGPSKYYLNPFLVSMGISATELDERHEMTVGDFGEFSCAVELTPASERALERQDAPSSVLRIPVVRGMVFITALYKDLTPQFFSNILIRTLTLDPQPIADGWVKYRFLIENGVTWLLYAKPDRSADGPLRLEMHGQGLTVATSGRFTGLVQIAKLPVGKEDETERVYDLSMGVYPTEGELIVRQRYVYSQSGGYRIDWKLAGDTTRQFIHFTLPHHRDALTDKTKPTSIVMPSTTKGKMVAYTGSKWHLHEGDRLALDFLPDGWEETVTPEQLAVIRNQARRDIERDFDAETNLDSMYFAGKGLAKFALLCLVIKDVLHETDEMQRRCLDRLENAFARFLENRQMFPLVYDKTWLGLVSVQGLTDHGALADFGNTWYNDHHYHYGYFIHAAAIIRHLDPNWRSEELIAYVDSLLRDVTNMSPNDKYFPKFRAFDWYMGHSWSQGIFVSLDGKDEESTSEDINLYYGMSLWGRVNNRPDMDNMGAMMLTIARRSIQAYFLMDDDNMNHPRAFVGNKVTGILFENKVDHTTYFSPRIECIQGIQMIPATPALPLIRSEKFVRQEWESLLRSRVDEIDDGWKSILMMNYGTLDKAGAWKYFTESGQPVPLDDATTTPLFRVMSTAKTGLTVPFIPADPPSTSSSTLGVKANRTRKQRNNNSNGNNSNINNTPGNNNNHSGAPSKKLEKSPSFNSTLQNGLNTLASGADSTNINSSTNNNKNNNNSNNIIDNHNGHGSNHPNSLTNNTPSKNHSQSRNSPRNSGRSRDNNRLATDNLDRDMSGRGNNNNNNNSGRPSGPAGRLFDPKRDPVPVVPASSSALSMPNGRAATGNSRNQGSSNNNRQQRQGMSQSPQNQRLYDPNQPQHSPNSQPQPQSQKLSESTYPENSSATKSSGISTTATAGAPTSRSATAASAPSDGLVRLTKEIQQLERKLMEKPGRRTLDSDDDSESGHRKDESLGWSRRIDNSKRLAYKYLRLMQLDFKSSLKHEIDTRSWKLAIYPLIETFRAALRNAEHTSNLSSAGLCLSDSDEDHSENIRHYFTEFISVSQVFYADLKSTLQQLEAKYATPNGGLARTVQVPRWHRCVGILGDLARYRWLHKLDSDGPSLPSTDWLVVARRYYREAIDLGPGNGKMYNQLALLSGCRGLESLYYYSKSLTVRSSFVNARETLMSFFSSNEQIQTLIHSKQTSKARQAALANTTRRDCEGSFLLLHAMLFEKINLDNFDKRHRTFTKQLRVLHQPRFPDISADQQSSAVSERWDVFYFMLAVVNIAAVYEFNWSASILAKANTAFGQFRDHLATVATLPYSSRILLSTMELSMQRYLTSVGDTQRKVAVSSLEEQQGWLVYCHTVLVWMAGRPLGSGSDMLNNWLEIPDQGSKDQQQKAGAKSSFQLSLPPLGQEWELRGLAWLPTNRYSGAMFKGSQPVLDDADLNGGSFWKQEPPKSERLSKRLVELSLIAAMHMEVIEFDFCDNAFKINEDYAAQAEEAGLQAGSAEDDTTDDNFLSSSHASLSQDSGLEDEPVLSSTFSEMGIFDGHSPNADILELKSKRDQLKSILSDNRRTAGAASLKGYGSRGGPQDGGASGRRNNKGGRGYADRRVQNGGAAPSRALQVAENSILVIDTNCLVSDWTAIQRVVSADRWTVIIPLAVITELDGLKNNPAPLGPAAAAALDYLEGCLAMRPKPRRLKIQTSRGNYMNDLSFRVESFNYERQAPQQQLQPPQQRSNHQRHRRAVSGGGGGAVGSGGSHDERDQDDEGGSEGDYYYYDDRDEEIMRNHNVDDFILGLCLWHQENGPSSSSLSPSPMALSTAGGIYLVTYDRNLRVKARARSVQVLGKDDLGALTSSL</sequence>
<dbReference type="InterPro" id="IPR040451">
    <property type="entry name" value="GH81_N"/>
</dbReference>
<dbReference type="Pfam" id="PF17652">
    <property type="entry name" value="Glyco_hydro81C"/>
    <property type="match status" value="1"/>
</dbReference>
<dbReference type="Gene3D" id="1.10.287.1170">
    <property type="entry name" value="glycoside hydrolase family 81 endo-[beta] glucanase"/>
    <property type="match status" value="1"/>
</dbReference>
<feature type="region of interest" description="Disordered" evidence="9">
    <location>
        <begin position="2122"/>
        <end position="2175"/>
    </location>
</feature>
<feature type="domain" description="J" evidence="10">
    <location>
        <begin position="33"/>
        <end position="97"/>
    </location>
</feature>
<gene>
    <name evidence="11" type="ORF">BG015_004314</name>
</gene>
<dbReference type="PANTHER" id="PTHR31983">
    <property type="entry name" value="ENDO-1,3(4)-BETA-GLUCANASE 1"/>
    <property type="match status" value="1"/>
</dbReference>
<dbReference type="OrthoDB" id="4473401at2759"/>
<evidence type="ECO:0000256" key="9">
    <source>
        <dbReference type="SAM" id="MobiDB-lite"/>
    </source>
</evidence>
<comment type="caution">
    <text evidence="11">The sequence shown here is derived from an EMBL/GenBank/DDBJ whole genome shotgun (WGS) entry which is preliminary data.</text>
</comment>
<feature type="compositionally biased region" description="Gly residues" evidence="9">
    <location>
        <begin position="2146"/>
        <end position="2157"/>
    </location>
</feature>
<feature type="compositionally biased region" description="Low complexity" evidence="9">
    <location>
        <begin position="1117"/>
        <end position="1151"/>
    </location>
</feature>
<keyword evidence="7" id="KW-0961">Cell wall biogenesis/degradation</keyword>
<feature type="compositionally biased region" description="Polar residues" evidence="9">
    <location>
        <begin position="1152"/>
        <end position="1161"/>
    </location>
</feature>
<name>A0A9P5VD27_9FUNG</name>
<dbReference type="InterPro" id="IPR001623">
    <property type="entry name" value="DnaJ_domain"/>
</dbReference>
<feature type="compositionally biased region" description="Low complexity" evidence="9">
    <location>
        <begin position="1067"/>
        <end position="1089"/>
    </location>
</feature>